<evidence type="ECO:0000256" key="3">
    <source>
        <dbReference type="ARBA" id="ARBA00022454"/>
    </source>
</evidence>
<dbReference type="PhylomeDB" id="B3RQV4"/>
<keyword evidence="5" id="KW-0539">Nucleus</keyword>
<feature type="region of interest" description="Disordered" evidence="7">
    <location>
        <begin position="1174"/>
        <end position="1206"/>
    </location>
</feature>
<feature type="compositionally biased region" description="Polar residues" evidence="7">
    <location>
        <begin position="1196"/>
        <end position="1206"/>
    </location>
</feature>
<gene>
    <name evidence="10" type="ORF">TRIADDRAFT_54011</name>
</gene>
<dbReference type="CTD" id="6751443"/>
<dbReference type="OrthoDB" id="5399929at2759"/>
<dbReference type="CDD" id="cd14267">
    <property type="entry name" value="Rif1_CTD_C-II_like"/>
    <property type="match status" value="1"/>
</dbReference>
<keyword evidence="4" id="KW-0779">Telomere</keyword>
<keyword evidence="11" id="KW-1185">Reference proteome</keyword>
<feature type="compositionally biased region" description="Basic and acidic residues" evidence="7">
    <location>
        <begin position="1178"/>
        <end position="1195"/>
    </location>
</feature>
<dbReference type="InParanoid" id="B3RQV4"/>
<accession>B3RQV4</accession>
<dbReference type="HOGENOM" id="CLU_243545_0_0_1"/>
<evidence type="ECO:0000256" key="4">
    <source>
        <dbReference type="ARBA" id="ARBA00022895"/>
    </source>
</evidence>
<dbReference type="InterPro" id="IPR022031">
    <property type="entry name" value="Rif1_N"/>
</dbReference>
<evidence type="ECO:0000256" key="2">
    <source>
        <dbReference type="ARBA" id="ARBA00004574"/>
    </source>
</evidence>
<dbReference type="RefSeq" id="XP_002110766.1">
    <property type="nucleotide sequence ID" value="XM_002110730.1"/>
</dbReference>
<proteinExistence type="predicted"/>
<evidence type="ECO:0000256" key="6">
    <source>
        <dbReference type="ARBA" id="ARBA00023306"/>
    </source>
</evidence>
<sequence>MDSVLWRLRKRLWWRSIGVLVTLVDCVQDSNMMVATAPRHGAFKSLLVSLGDKTAPDEDRIDAYLTLTERLRHDDQDILVDEICRNATILCSVVKRDILSDPRELALASLQALGYCFSLPDDVAIGMLKALCSAIVSTHDKNRCTRALWCVAKQNINSDIVANQVSVVLPALEHVLLSGGFQSATVEFEAMNVILRLIEQVPNTMRANVAKWGILVYPVMLNSAVKVAERALVVMESALPLLLSSQEELIRVLIPDLKANLIDEMGKMMAERREISALRAWRYYIILLGKVLHRSGSLLNDMLKIMEMGFKNKSIDILLEAYANWRHFIDSFVSYTDLTTSPKKRKLLSTPIMIKSSEDTPPVLNESRILTWWHLIKSMNKHSPALFKEICLPLLIYCFGSQVTNRDYIKSLESANGDCLPSDLTSTPTNKSMPGTQSFVLSSTSPQTPQLNFKTGPGYENVVSLGCEALYHYLNDSKRKSPLRFRLDPLPCNIYETSGEIFLEYYNLFFNCIVTASRTLQNKLEENLLSKLWISLIDRLSQAIQENKFKNHQIPTDLVMGALQYLLMVFAQSPETNLTIIDAFLTLPNIILTGLSDRVSKTEDTNKKECVVILVEKILSELIQITNSNNYSERFISLYSKIIGLVSEGSSRNLDTFDRILSVLKESQLHKLHLDQLWTVLAKGLLESVRLTNEVNQGGLEPVFDCIYNVLEFPFTYILNYELNQDASKQILKVWEELFRTFMRCSSLIPSVDLSEVVHTLCKRLLKVVTKENLLENTFFDATMETTSVIVDCMELSTVSTIVDDGRSKTNPRNQKHHKLSALIEMLRLLTETVTSAGYRENRSRQNENSSLIVLVNMLALVFGHISGSIAIRSTLEKLSLGLGLLLKDTDKRKKTRQHFPVSISNKEGTLCNSKRQIQNRMLVFWNATFATSSPLTYPISLRSKFTTLRKTTPIALPGWEDNHDEEDDECQIEQFEEPSLANEEVPSTTMSTPTHVTGSFLRKAAKVESTIQRMSPFKQATPASSSSRGQKDGRFSPHASSARRKLPLSVDDEMEGFVAIPPSPKKPRLLTEHQKDVLETRKEHPAMYNGLDQSQDGTSMTEMMDSEEIVSINEVTRALQPQTLKNDADGKLGVNDSLVVILKECDTHSVGVKQQEKDGSTTTIKDNSVKVVPESPVKSKEGIVESAKNEKNSEIQRGNCSSYPTSETLLSSDVTDHEDGKAALSGGNNLRMEIDASTDITPKENNIQFTFPSANLNSPVQKRPPIPFSPKTSPTGILKRWSSLDSPSPSGKARRVTFAIPSETKTSHDDISVNGYTTTSDIQDKKNIVISPVAPINIKDNAVNASPSTPISKYQDKILSNNCIFPDLVECQEPINQVLPSLMSSLSCSRGLEQLVRAMNICTVGDLCSLSENQVQSLPIRSPKIPNIKNALRKFQNLQDTKTIVKSNGKIVLTETDEGNQETDQSVVPAAFRSISHESDDLSVSLNESELSGDTNEIIKGKEIQNDSITKDHMNQDNNCNDSNDVVKNDDNDACKNNSDTEVNLGREQYEARRESEDQYRSIENDNLQERTVVDLTQLLRDHFDRGELNTLTPEQLLKVYGDLNVLISQIQYSLKVKMS</sequence>
<dbReference type="EMBL" id="DS985243">
    <property type="protein sequence ID" value="EDV26770.1"/>
    <property type="molecule type" value="Genomic_DNA"/>
</dbReference>
<dbReference type="Proteomes" id="UP000009022">
    <property type="component" value="Unassembled WGS sequence"/>
</dbReference>
<name>B3RQV4_TRIAD</name>
<evidence type="ECO:0000256" key="1">
    <source>
        <dbReference type="ARBA" id="ARBA00004123"/>
    </source>
</evidence>
<dbReference type="STRING" id="10228.B3RQV4"/>
<dbReference type="GO" id="GO:0000723">
    <property type="term" value="P:telomere maintenance"/>
    <property type="evidence" value="ECO:0000318"/>
    <property type="project" value="GO_Central"/>
</dbReference>
<protein>
    <recommendedName>
        <fullName evidence="9">Telomere-associated protein Rif1 N-terminal domain-containing protein</fullName>
    </recommendedName>
</protein>
<dbReference type="Pfam" id="PF12231">
    <property type="entry name" value="Rif1_N"/>
    <property type="match status" value="1"/>
</dbReference>
<evidence type="ECO:0000256" key="8">
    <source>
        <dbReference type="SAM" id="SignalP"/>
    </source>
</evidence>
<feature type="region of interest" description="Disordered" evidence="7">
    <location>
        <begin position="1267"/>
        <end position="1294"/>
    </location>
</feature>
<evidence type="ECO:0000259" key="9">
    <source>
        <dbReference type="Pfam" id="PF12231"/>
    </source>
</evidence>
<keyword evidence="3" id="KW-0158">Chromosome</keyword>
<comment type="subcellular location">
    <subcellularLocation>
        <location evidence="2">Chromosome</location>
        <location evidence="2">Telomere</location>
    </subcellularLocation>
    <subcellularLocation>
        <location evidence="1">Nucleus</location>
    </subcellularLocation>
</comment>
<dbReference type="InterPro" id="IPR016024">
    <property type="entry name" value="ARM-type_fold"/>
</dbReference>
<dbReference type="GO" id="GO:0140445">
    <property type="term" value="C:chromosome, telomeric repeat region"/>
    <property type="evidence" value="ECO:0000318"/>
    <property type="project" value="GO_Central"/>
</dbReference>
<feature type="chain" id="PRO_5002798278" description="Telomere-associated protein Rif1 N-terminal domain-containing protein" evidence="8">
    <location>
        <begin position="27"/>
        <end position="1621"/>
    </location>
</feature>
<evidence type="ECO:0000313" key="10">
    <source>
        <dbReference type="EMBL" id="EDV26770.1"/>
    </source>
</evidence>
<evidence type="ECO:0000256" key="7">
    <source>
        <dbReference type="SAM" id="MobiDB-lite"/>
    </source>
</evidence>
<feature type="region of interest" description="Disordered" evidence="7">
    <location>
        <begin position="1013"/>
        <end position="1049"/>
    </location>
</feature>
<feature type="domain" description="Telomere-associated protein Rif1 N-terminal" evidence="9">
    <location>
        <begin position="58"/>
        <end position="390"/>
    </location>
</feature>
<dbReference type="PANTHER" id="PTHR22928:SF3">
    <property type="entry name" value="TELOMERE-ASSOCIATED PROTEIN RIF1"/>
    <property type="match status" value="1"/>
</dbReference>
<feature type="signal peptide" evidence="8">
    <location>
        <begin position="1"/>
        <end position="26"/>
    </location>
</feature>
<keyword evidence="8" id="KW-0732">Signal</keyword>
<dbReference type="OMA" id="LGHCLYQ"/>
<dbReference type="eggNOG" id="ENOG502QV6C">
    <property type="taxonomic scope" value="Eukaryota"/>
</dbReference>
<dbReference type="SUPFAM" id="SSF48371">
    <property type="entry name" value="ARM repeat"/>
    <property type="match status" value="1"/>
</dbReference>
<evidence type="ECO:0000256" key="5">
    <source>
        <dbReference type="ARBA" id="ARBA00023242"/>
    </source>
</evidence>
<reference evidence="10 11" key="1">
    <citation type="journal article" date="2008" name="Nature">
        <title>The Trichoplax genome and the nature of placozoans.</title>
        <authorList>
            <person name="Srivastava M."/>
            <person name="Begovic E."/>
            <person name="Chapman J."/>
            <person name="Putnam N.H."/>
            <person name="Hellsten U."/>
            <person name="Kawashima T."/>
            <person name="Kuo A."/>
            <person name="Mitros T."/>
            <person name="Salamov A."/>
            <person name="Carpenter M.L."/>
            <person name="Signorovitch A.Y."/>
            <person name="Moreno M.A."/>
            <person name="Kamm K."/>
            <person name="Grimwood J."/>
            <person name="Schmutz J."/>
            <person name="Shapiro H."/>
            <person name="Grigoriev I.V."/>
            <person name="Buss L.W."/>
            <person name="Schierwater B."/>
            <person name="Dellaporta S.L."/>
            <person name="Rokhsar D.S."/>
        </authorList>
    </citation>
    <scope>NUCLEOTIDE SEQUENCE [LARGE SCALE GENOMIC DNA]</scope>
    <source>
        <strain evidence="10 11">Grell-BS-1999</strain>
    </source>
</reference>
<dbReference type="GO" id="GO:0005634">
    <property type="term" value="C:nucleus"/>
    <property type="evidence" value="ECO:0000318"/>
    <property type="project" value="GO_Central"/>
</dbReference>
<evidence type="ECO:0000313" key="11">
    <source>
        <dbReference type="Proteomes" id="UP000009022"/>
    </source>
</evidence>
<dbReference type="GeneID" id="6751443"/>
<dbReference type="PANTHER" id="PTHR22928">
    <property type="entry name" value="TELOMERE-ASSOCIATED PROTEIN RIF1"/>
    <property type="match status" value="1"/>
</dbReference>
<keyword evidence="6" id="KW-0131">Cell cycle</keyword>
<organism evidence="10 11">
    <name type="scientific">Trichoplax adhaerens</name>
    <name type="common">Trichoplax reptans</name>
    <dbReference type="NCBI Taxonomy" id="10228"/>
    <lineage>
        <taxon>Eukaryota</taxon>
        <taxon>Metazoa</taxon>
        <taxon>Placozoa</taxon>
        <taxon>Uniplacotomia</taxon>
        <taxon>Trichoplacea</taxon>
        <taxon>Trichoplacidae</taxon>
        <taxon>Trichoplax</taxon>
    </lineage>
</organism>
<dbReference type="KEGG" id="tad:TRIADDRAFT_54011"/>